<name>A0A9P8Q4V4_WICPI</name>
<dbReference type="GO" id="GO:0006606">
    <property type="term" value="P:protein import into nucleus"/>
    <property type="evidence" value="ECO:0007669"/>
    <property type="project" value="InterPro"/>
</dbReference>
<feature type="compositionally biased region" description="Basic and acidic residues" evidence="5">
    <location>
        <begin position="166"/>
        <end position="179"/>
    </location>
</feature>
<feature type="coiled-coil region" evidence="4">
    <location>
        <begin position="791"/>
        <end position="818"/>
    </location>
</feature>
<evidence type="ECO:0000256" key="3">
    <source>
        <dbReference type="ARBA" id="ARBA00023242"/>
    </source>
</evidence>
<keyword evidence="3" id="KW-0539">Nucleus</keyword>
<organism evidence="9 10">
    <name type="scientific">Wickerhamomyces pijperi</name>
    <name type="common">Yeast</name>
    <name type="synonym">Pichia pijperi</name>
    <dbReference type="NCBI Taxonomy" id="599730"/>
    <lineage>
        <taxon>Eukaryota</taxon>
        <taxon>Fungi</taxon>
        <taxon>Dikarya</taxon>
        <taxon>Ascomycota</taxon>
        <taxon>Saccharomycotina</taxon>
        <taxon>Saccharomycetes</taxon>
        <taxon>Phaffomycetales</taxon>
        <taxon>Wickerhamomycetaceae</taxon>
        <taxon>Wickerhamomyces</taxon>
    </lineage>
</organism>
<gene>
    <name evidence="9" type="ORF">WICPIJ_004895</name>
</gene>
<dbReference type="InterPro" id="IPR057577">
    <property type="entry name" value="Nucleoprot-TPR/MLP1_dom"/>
</dbReference>
<evidence type="ECO:0008006" key="11">
    <source>
        <dbReference type="Google" id="ProtNLM"/>
    </source>
</evidence>
<feature type="coiled-coil region" evidence="4">
    <location>
        <begin position="1694"/>
        <end position="1817"/>
    </location>
</feature>
<feature type="coiled-coil region" evidence="4">
    <location>
        <begin position="988"/>
        <end position="1015"/>
    </location>
</feature>
<evidence type="ECO:0000313" key="9">
    <source>
        <dbReference type="EMBL" id="KAH3684128.1"/>
    </source>
</evidence>
<feature type="compositionally biased region" description="Low complexity" evidence="5">
    <location>
        <begin position="1261"/>
        <end position="1280"/>
    </location>
</feature>
<accession>A0A9P8Q4V4</accession>
<feature type="compositionally biased region" description="Polar residues" evidence="5">
    <location>
        <begin position="79"/>
        <end position="89"/>
    </location>
</feature>
<comment type="subcellular location">
    <subcellularLocation>
        <location evidence="1">Nucleus</location>
    </subcellularLocation>
</comment>
<feature type="domain" description="Nucleoprotein TPR/MLP1-2" evidence="6">
    <location>
        <begin position="1385"/>
        <end position="1512"/>
    </location>
</feature>
<feature type="region of interest" description="Disordered" evidence="5">
    <location>
        <begin position="1254"/>
        <end position="1280"/>
    </location>
</feature>
<dbReference type="OrthoDB" id="343070at2759"/>
<feature type="region of interest" description="Disordered" evidence="5">
    <location>
        <begin position="274"/>
        <end position="318"/>
    </location>
</feature>
<dbReference type="InterPro" id="IPR012929">
    <property type="entry name" value="Nucleoprot-TPR/MLP1-2_dom"/>
</dbReference>
<dbReference type="GO" id="GO:0005643">
    <property type="term" value="C:nuclear pore"/>
    <property type="evidence" value="ECO:0007669"/>
    <property type="project" value="TreeGrafter"/>
</dbReference>
<feature type="compositionally biased region" description="Acidic residues" evidence="5">
    <location>
        <begin position="55"/>
        <end position="75"/>
    </location>
</feature>
<evidence type="ECO:0000313" key="10">
    <source>
        <dbReference type="Proteomes" id="UP000774326"/>
    </source>
</evidence>
<dbReference type="EMBL" id="JAEUBG010002688">
    <property type="protein sequence ID" value="KAH3684128.1"/>
    <property type="molecule type" value="Genomic_DNA"/>
</dbReference>
<dbReference type="Pfam" id="PF07926">
    <property type="entry name" value="TPR_MLP1_2"/>
    <property type="match status" value="1"/>
</dbReference>
<evidence type="ECO:0000259" key="8">
    <source>
        <dbReference type="Pfam" id="PF25785"/>
    </source>
</evidence>
<comment type="caution">
    <text evidence="9">The sequence shown here is derived from an EMBL/GenBank/DDBJ whole genome shotgun (WGS) entry which is preliminary data.</text>
</comment>
<feature type="compositionally biased region" description="Polar residues" evidence="5">
    <location>
        <begin position="1908"/>
        <end position="1917"/>
    </location>
</feature>
<reference evidence="9" key="2">
    <citation type="submission" date="2021-01" db="EMBL/GenBank/DDBJ databases">
        <authorList>
            <person name="Schikora-Tamarit M.A."/>
        </authorList>
    </citation>
    <scope>NUCLEOTIDE SEQUENCE</scope>
    <source>
        <strain evidence="9">CBS2887</strain>
    </source>
</reference>
<feature type="coiled-coil region" evidence="4">
    <location>
        <begin position="521"/>
        <end position="587"/>
    </location>
</feature>
<evidence type="ECO:0000259" key="7">
    <source>
        <dbReference type="Pfam" id="PF25481"/>
    </source>
</evidence>
<proteinExistence type="predicted"/>
<dbReference type="Pfam" id="PF25785">
    <property type="entry name" value="TPR"/>
    <property type="match status" value="1"/>
</dbReference>
<reference evidence="9" key="1">
    <citation type="journal article" date="2021" name="Open Biol.">
        <title>Shared evolutionary footprints suggest mitochondrial oxidative damage underlies multiple complex I losses in fungi.</title>
        <authorList>
            <person name="Schikora-Tamarit M.A."/>
            <person name="Marcet-Houben M."/>
            <person name="Nosek J."/>
            <person name="Gabaldon T."/>
        </authorList>
    </citation>
    <scope>NUCLEOTIDE SEQUENCE</scope>
    <source>
        <strain evidence="9">CBS2887</strain>
    </source>
</reference>
<feature type="coiled-coil region" evidence="4">
    <location>
        <begin position="627"/>
        <end position="700"/>
    </location>
</feature>
<dbReference type="GO" id="GO:0017056">
    <property type="term" value="F:structural constituent of nuclear pore"/>
    <property type="evidence" value="ECO:0007669"/>
    <property type="project" value="TreeGrafter"/>
</dbReference>
<feature type="coiled-coil region" evidence="4">
    <location>
        <begin position="1069"/>
        <end position="1096"/>
    </location>
</feature>
<dbReference type="Pfam" id="PF25481">
    <property type="entry name" value="Nucleoprot-TPR"/>
    <property type="match status" value="1"/>
</dbReference>
<evidence type="ECO:0000256" key="1">
    <source>
        <dbReference type="ARBA" id="ARBA00004123"/>
    </source>
</evidence>
<feature type="coiled-coil region" evidence="4">
    <location>
        <begin position="1561"/>
        <end position="1612"/>
    </location>
</feature>
<keyword evidence="2 4" id="KW-0175">Coiled coil</keyword>
<feature type="domain" description="Nucleoprotein TPR/MPL1" evidence="7">
    <location>
        <begin position="515"/>
        <end position="587"/>
    </location>
</feature>
<evidence type="ECO:0000256" key="4">
    <source>
        <dbReference type="SAM" id="Coils"/>
    </source>
</evidence>
<dbReference type="InterPro" id="IPR057974">
    <property type="entry name" value="NUA/TPR/MLP1-2-like_dom"/>
</dbReference>
<feature type="coiled-coil region" evidence="4">
    <location>
        <begin position="735"/>
        <end position="762"/>
    </location>
</feature>
<feature type="region of interest" description="Disordered" evidence="5">
    <location>
        <begin position="1"/>
        <end position="250"/>
    </location>
</feature>
<feature type="compositionally biased region" description="Basic and acidic residues" evidence="5">
    <location>
        <begin position="198"/>
        <end position="217"/>
    </location>
</feature>
<sequence length="2284" mass="255607">MENDREPAKSPHKGHTSYESEGCDSHGNNQEPEIMVISSDEDEDNGDAAPQNNGNEDDNLTDEDGEEYTGSEEEGYYSNMSDDLSQPYQASPEPDHSNTDSEEKEQGESAPDDQESTPAREQDTHTNELRLPQSLEDLAQAAIDPFFTQLAEHFQENPEETSESPEASKQEIADQREVEEQIDPSLVQAIKETNTAEPVREESVLHPDSVEEAKETTAEVEDPALEVEENDQGEPMEEGNIVNEQPQSEPTTIAVEHETTSVQVTELVEAEQTEDVEMKEATEHSDLQAVPRAETEVKEVAPTLETAADTPAPTVSESTPITQAMPATQQFQTQQEQIPTGPVELADVSSFLNVEIGVLESLDESVLEGLQAKVREFRSLKSEKIVLEVKLEQSSHIATKKVDLFKGQLTKSQATNKDLKEQISTLEKSKSEIKAKLESLESQISESSSLKFQNLQQFDQLHSEKIRTLELLDKKNKEIGQLNSELSVLQSQSSELRKTIIELEASRQTANSNSVHSTIKIQSLETQIELINKNNEWLNKELSQMTQNFTAYRKEKSSEITALQTQLEEKTNELNSSKLAHDNLKQSFTVVSSKADSSLLKIKSLTDELASSKEDFFKEISQKDRLVQLLKTANDDAKAKISELEELLESSKTDISDHAAELQAEVNQYKLKLLDSESKVQELEKTIDELSTTIHDESSNLHSKGGSSSSSFTGSMFSFASKISGTSLNQLHSEFTLMQKQLALERRAKERLEKQINTFVAELEQKAPLINATKERASYLEDQLTELSFILEGSNRDKEALQKQISDINKELQDSAISISTLNRQKVDLARQVQSLLCQISVRGDVDGPLAPAEKQALTRIAKGDFLPDESDTDKLISERLVTFQNVIELQKKNEELLHVVRQLGTKLETEEKTSKSKLESLENQAILEAKEAILALQEEINSMESKLNSVTKERDMFRSMLSDKPSSLGGNLLTSNLSNHTIDGKQITSLTAKYEQAKADAEHWETQLKQLKVEYDTTINLLNKQVSELSTERYELTTSLAKERSSKELGEERFSLLQDNLRYAKSEADEIRKRSSLLQDNLAKQESRNQQITEEFIQSKSTIDTLRSENSNLKAEKQLWKSIESRLNEENTQLISERSRLNTLLLNLQSLEKTREVNASESQKRLLDQTRGLESELFAVREKLTQSSNELTALLSKKDSDSRVFQDKVDTLRSELSSAREQLIEKKNVTKTLQDKVISLTSKLHSAELLLSSTGSTQEPTNTGSNTSTAASPAGASSTAQLSTEALRLTRELEDSKLELEQANASVAKFKSIASATEDALNNITETFDKYKEATSQKLSDLETEKVSSLETIQALTDQLNSVTEQLSFEKSNSAKELQALNAKIKILQSKASSSETLKQEYDAKVAALDESYQEQVAIAQEAQKNYDSELQKHAQISKAVSLLREESNTFKAQIQSLSADAKRARNELESSRESWESQKLELEEELKAGKERIEDLNTQNKLLYNQIELLSKSPYTAVNTTSSASEPTTNAEELRELVTLLRREKEISDVQLEIATSDLQRVRHQAEIAHNELDTVKLELNKLKLQDSEREGLAKEHSSLLNEVEQLNLLRESNVTLRNELHSSATRITVLESQLADSTAKVQPLESQIGKLTAELQSKSQEMSLVSEEKNRWKQRSQDILSKYDRIDPQEHSELKVEVETLRAKLEEFKKSSETEAAKFKELSERYDRIRKEAQDKLNSRGRELRAANTELTEAQSALEDLKKSSSAAIEKLNEQLKVVESDQSKSANASVSELASLKTQLADKDTELTNLKSSMEFRVSTLTTEISELKNKIKETNSPVQAPSTTATEINDELLKVLNEKEQELIALTQGEASAIAEVEQLKQQVAERASDLKSFVETRILPAKNSTAAQPSPASEKEKEDSATAVSNAVAAAKVLSNAEINRLKSTIATKEKQIETLKQHEIKLSQLVKANHELTTKNASLAKELELLKQSDQGKGGKGKHQNIIKAKDLEISRYKEDLEKLKSSFDKKIQESLQAKESELSKVRTDMNKLRNDLNAKLQESARTKKDLSKEIDSLKAKLNASPAPTPVSSAGSSSAALPPIIEIKTDNSEWKTQLEKIKEQLTADFQSRYDASLESHKAKIRAPAEEKIQRFADLRAQKLEEEYEAKIKEATAKLEKQYASAKSSEAELEELKKKAFDEGREATKKEVAMRSKLLQAKTDKLNKEKKELEAKLKTLQDELAKIKSDTPIAAPESVVLGQKRPAEEQEVGSPEKKTKNE</sequence>
<evidence type="ECO:0000259" key="6">
    <source>
        <dbReference type="Pfam" id="PF07926"/>
    </source>
</evidence>
<feature type="region of interest" description="Disordered" evidence="5">
    <location>
        <begin position="1907"/>
        <end position="1927"/>
    </location>
</feature>
<evidence type="ECO:0000256" key="5">
    <source>
        <dbReference type="SAM" id="MobiDB-lite"/>
    </source>
</evidence>
<feature type="coiled-coil region" evidence="4">
    <location>
        <begin position="409"/>
        <end position="492"/>
    </location>
</feature>
<feature type="coiled-coil region" evidence="4">
    <location>
        <begin position="1945"/>
        <end position="2127"/>
    </location>
</feature>
<protein>
    <recommendedName>
        <fullName evidence="11">Nucleoprotein TPR/MLP1 domain-containing protein</fullName>
    </recommendedName>
</protein>
<feature type="region of interest" description="Disordered" evidence="5">
    <location>
        <begin position="2246"/>
        <end position="2284"/>
    </location>
</feature>
<feature type="coiled-coil region" evidence="4">
    <location>
        <begin position="1449"/>
        <end position="1515"/>
    </location>
</feature>
<feature type="compositionally biased region" description="Basic and acidic residues" evidence="5">
    <location>
        <begin position="93"/>
        <end position="107"/>
    </location>
</feature>
<dbReference type="Proteomes" id="UP000774326">
    <property type="component" value="Unassembled WGS sequence"/>
</dbReference>
<feature type="domain" description="NUA/TPR/MLP1-2-like" evidence="8">
    <location>
        <begin position="805"/>
        <end position="913"/>
    </location>
</feature>
<evidence type="ECO:0000256" key="2">
    <source>
        <dbReference type="ARBA" id="ARBA00023054"/>
    </source>
</evidence>
<dbReference type="PANTHER" id="PTHR18898">
    <property type="entry name" value="NUCLEOPROTEIN TPR-RELATED"/>
    <property type="match status" value="1"/>
</dbReference>
<dbReference type="PANTHER" id="PTHR18898:SF2">
    <property type="entry name" value="NUCLEOPROTEIN TPR"/>
    <property type="match status" value="1"/>
</dbReference>
<feature type="coiled-coil region" evidence="4">
    <location>
        <begin position="927"/>
        <end position="954"/>
    </location>
</feature>
<feature type="compositionally biased region" description="Acidic residues" evidence="5">
    <location>
        <begin position="218"/>
        <end position="237"/>
    </location>
</feature>
<dbReference type="GO" id="GO:0006406">
    <property type="term" value="P:mRNA export from nucleus"/>
    <property type="evidence" value="ECO:0007669"/>
    <property type="project" value="TreeGrafter"/>
</dbReference>
<feature type="compositionally biased region" description="Basic and acidic residues" evidence="5">
    <location>
        <begin position="118"/>
        <end position="128"/>
    </location>
</feature>
<feature type="compositionally biased region" description="Basic and acidic residues" evidence="5">
    <location>
        <begin position="276"/>
        <end position="286"/>
    </location>
</feature>
<feature type="coiled-coil region" evidence="4">
    <location>
        <begin position="1340"/>
        <end position="1392"/>
    </location>
</feature>
<keyword evidence="10" id="KW-1185">Reference proteome</keyword>